<feature type="non-terminal residue" evidence="2">
    <location>
        <position position="1"/>
    </location>
</feature>
<organism evidence="2 3">
    <name type="scientific">Clunio marinus</name>
    <dbReference type="NCBI Taxonomy" id="568069"/>
    <lineage>
        <taxon>Eukaryota</taxon>
        <taxon>Metazoa</taxon>
        <taxon>Ecdysozoa</taxon>
        <taxon>Arthropoda</taxon>
        <taxon>Hexapoda</taxon>
        <taxon>Insecta</taxon>
        <taxon>Pterygota</taxon>
        <taxon>Neoptera</taxon>
        <taxon>Endopterygota</taxon>
        <taxon>Diptera</taxon>
        <taxon>Nematocera</taxon>
        <taxon>Chironomoidea</taxon>
        <taxon>Chironomidae</taxon>
        <taxon>Clunio</taxon>
    </lineage>
</organism>
<dbReference type="EMBL" id="CVRI01000047">
    <property type="protein sequence ID" value="CRK97634.1"/>
    <property type="molecule type" value="Genomic_DNA"/>
</dbReference>
<dbReference type="OrthoDB" id="8037009at2759"/>
<name>A0A1J1ID16_9DIPT</name>
<evidence type="ECO:0000256" key="1">
    <source>
        <dbReference type="SAM" id="MobiDB-lite"/>
    </source>
</evidence>
<evidence type="ECO:0000313" key="3">
    <source>
        <dbReference type="Proteomes" id="UP000183832"/>
    </source>
</evidence>
<feature type="compositionally biased region" description="Low complexity" evidence="1">
    <location>
        <begin position="178"/>
        <end position="201"/>
    </location>
</feature>
<feature type="region of interest" description="Disordered" evidence="1">
    <location>
        <begin position="448"/>
        <end position="496"/>
    </location>
</feature>
<dbReference type="Proteomes" id="UP000183832">
    <property type="component" value="Unassembled WGS sequence"/>
</dbReference>
<proteinExistence type="predicted"/>
<keyword evidence="3" id="KW-1185">Reference proteome</keyword>
<evidence type="ECO:0000313" key="2">
    <source>
        <dbReference type="EMBL" id="CRK97634.1"/>
    </source>
</evidence>
<reference evidence="2 3" key="1">
    <citation type="submission" date="2015-04" db="EMBL/GenBank/DDBJ databases">
        <authorList>
            <person name="Syromyatnikov M.Y."/>
            <person name="Popov V.N."/>
        </authorList>
    </citation>
    <scope>NUCLEOTIDE SEQUENCE [LARGE SCALE GENOMIC DNA]</scope>
</reference>
<gene>
    <name evidence="2" type="ORF">CLUMA_CG011019</name>
</gene>
<feature type="region of interest" description="Disordered" evidence="1">
    <location>
        <begin position="171"/>
        <end position="236"/>
    </location>
</feature>
<protein>
    <submittedName>
        <fullName evidence="2">CLUMA_CG011019, isoform A</fullName>
    </submittedName>
</protein>
<sequence>QLFRKNHYSHTLKSFISSESFSLKKNKAIATKEVKINTIIMWSRSSLVIGCLLISIINTSAYPQRRSGESPGKPGEKSLRSLDQVTYPDGIRVRNSLRDSYGNPVTYDTLEAIDAKLPSKTSTDPNMFIIPGYASGILAPHEVPTRSSFNGDFSAKASDDRIHFVDPLHNTFQNNDKPSQTTSTTNTFNQTPINIPKPNINLPETPQVPIDDPLNHVLTPPKSNNPSSPSASLQVPTGNYQTVTVSKNLVPPANPSNGVSVFIPRPNLDIPETPIDKSDSPLNQGLLPPTDSAVVKQNTPTFKNPTQDGPLVITEVHFAPKPSNGLLPPKDPSPNDINFQPQQIPTTTAATVNKFSFGTSIIKQDKTQNKYTGSFGGAPGILGNLVPPTQRTQIPVTIVQDPLTTNKQFQAPSPTQNTFTTQKEVGVQKYQGNFGGPPGVLVNDNFADSAGSSTQAQPTYASPTLASPTIENKYTGGFGGASTQQKPAFSLQPPTPQTIAQLPLSINNNNYASSKEKVIEKYTGTFGGSPGVLQAYDNLRN</sequence>
<dbReference type="AlphaFoldDB" id="A0A1J1ID16"/>
<feature type="compositionally biased region" description="Polar residues" evidence="1">
    <location>
        <begin position="450"/>
        <end position="472"/>
    </location>
</feature>
<feature type="compositionally biased region" description="Low complexity" evidence="1">
    <location>
        <begin position="220"/>
        <end position="230"/>
    </location>
</feature>
<accession>A0A1J1ID16</accession>